<proteinExistence type="predicted"/>
<keyword evidence="2" id="KW-1185">Reference proteome</keyword>
<reference evidence="1" key="1">
    <citation type="submission" date="2021-02" db="EMBL/GenBank/DDBJ databases">
        <authorList>
            <consortium name="DOE Joint Genome Institute"/>
            <person name="Ahrendt S."/>
            <person name="Looney B.P."/>
            <person name="Miyauchi S."/>
            <person name="Morin E."/>
            <person name="Drula E."/>
            <person name="Courty P.E."/>
            <person name="Chicoki N."/>
            <person name="Fauchery L."/>
            <person name="Kohler A."/>
            <person name="Kuo A."/>
            <person name="Labutti K."/>
            <person name="Pangilinan J."/>
            <person name="Lipzen A."/>
            <person name="Riley R."/>
            <person name="Andreopoulos W."/>
            <person name="He G."/>
            <person name="Johnson J."/>
            <person name="Barry K.W."/>
            <person name="Grigoriev I.V."/>
            <person name="Nagy L."/>
            <person name="Hibbett D."/>
            <person name="Henrissat B."/>
            <person name="Matheny P.B."/>
            <person name="Labbe J."/>
            <person name="Martin F."/>
        </authorList>
    </citation>
    <scope>NUCLEOTIDE SEQUENCE</scope>
    <source>
        <strain evidence="1">FP105234-sp</strain>
    </source>
</reference>
<gene>
    <name evidence="1" type="ORF">FA95DRAFT_1553344</name>
</gene>
<accession>A0ACB8S8G0</accession>
<name>A0ACB8S8G0_9AGAM</name>
<sequence length="235" mass="27676">MGLILTHLEFWVSNAKGLPVRSLATIAHGFPSVATIPRLYLLKPIEDSARHALSWLIALRNQRWTQVLWRLLPSGRLYQHYKSTAEEQRYWDVAARWRHRLAASDARFGGLNPSFSQYMTRIPLLFSYVPSLLPDYRDQVIMDEEGHEFYLSPMAYRKWHIMVYPGEAHPNMRDAAKAVKYLSMRDRREIHRISRLLRDEDVSRTSFEQLRTSTYSTMWTRYLDCKGPDLAIVFE</sequence>
<organism evidence="1 2">
    <name type="scientific">Auriscalpium vulgare</name>
    <dbReference type="NCBI Taxonomy" id="40419"/>
    <lineage>
        <taxon>Eukaryota</taxon>
        <taxon>Fungi</taxon>
        <taxon>Dikarya</taxon>
        <taxon>Basidiomycota</taxon>
        <taxon>Agaricomycotina</taxon>
        <taxon>Agaricomycetes</taxon>
        <taxon>Russulales</taxon>
        <taxon>Auriscalpiaceae</taxon>
        <taxon>Auriscalpium</taxon>
    </lineage>
</organism>
<protein>
    <submittedName>
        <fullName evidence="1">Uncharacterized protein</fullName>
    </submittedName>
</protein>
<dbReference type="Proteomes" id="UP000814033">
    <property type="component" value="Unassembled WGS sequence"/>
</dbReference>
<comment type="caution">
    <text evidence="1">The sequence shown here is derived from an EMBL/GenBank/DDBJ whole genome shotgun (WGS) entry which is preliminary data.</text>
</comment>
<dbReference type="EMBL" id="MU275844">
    <property type="protein sequence ID" value="KAI0052685.1"/>
    <property type="molecule type" value="Genomic_DNA"/>
</dbReference>
<evidence type="ECO:0000313" key="1">
    <source>
        <dbReference type="EMBL" id="KAI0052685.1"/>
    </source>
</evidence>
<reference evidence="1" key="2">
    <citation type="journal article" date="2022" name="New Phytol.">
        <title>Evolutionary transition to the ectomycorrhizal habit in the genomes of a hyperdiverse lineage of mushroom-forming fungi.</title>
        <authorList>
            <person name="Looney B."/>
            <person name="Miyauchi S."/>
            <person name="Morin E."/>
            <person name="Drula E."/>
            <person name="Courty P.E."/>
            <person name="Kohler A."/>
            <person name="Kuo A."/>
            <person name="LaButti K."/>
            <person name="Pangilinan J."/>
            <person name="Lipzen A."/>
            <person name="Riley R."/>
            <person name="Andreopoulos W."/>
            <person name="He G."/>
            <person name="Johnson J."/>
            <person name="Nolan M."/>
            <person name="Tritt A."/>
            <person name="Barry K.W."/>
            <person name="Grigoriev I.V."/>
            <person name="Nagy L.G."/>
            <person name="Hibbett D."/>
            <person name="Henrissat B."/>
            <person name="Matheny P.B."/>
            <person name="Labbe J."/>
            <person name="Martin F.M."/>
        </authorList>
    </citation>
    <scope>NUCLEOTIDE SEQUENCE</scope>
    <source>
        <strain evidence="1">FP105234-sp</strain>
    </source>
</reference>
<evidence type="ECO:0000313" key="2">
    <source>
        <dbReference type="Proteomes" id="UP000814033"/>
    </source>
</evidence>